<proteinExistence type="predicted"/>
<organism evidence="3 4">
    <name type="scientific">Tumebacillus lacus</name>
    <dbReference type="NCBI Taxonomy" id="2995335"/>
    <lineage>
        <taxon>Bacteria</taxon>
        <taxon>Bacillati</taxon>
        <taxon>Bacillota</taxon>
        <taxon>Bacilli</taxon>
        <taxon>Bacillales</taxon>
        <taxon>Alicyclobacillaceae</taxon>
        <taxon>Tumebacillus</taxon>
    </lineage>
</organism>
<evidence type="ECO:0000313" key="3">
    <source>
        <dbReference type="EMBL" id="MCX7570935.1"/>
    </source>
</evidence>
<keyword evidence="4" id="KW-1185">Reference proteome</keyword>
<sequence length="320" mass="36707">MPKFVMLVGLPGSGKSTIAPLVAVKEKALLLSSDKMRQELFGDETHQDDNGLLFDQLYARARQTLKEGRSVVIDSTNISQKRRMGVIKQFERYVREVYYLATPYEVCRQRNQARDRVVPEAALLKMYKSLQIPALYEGWDEIHLMHHETPSETPYAPFGDEQAGSHDRLFGELAEWSGYFRAIHDMAQDTPHHSFSVSRHSYHVLDHLRATYEGEDREQMLWAALLHDLGKSVCKAFKPGSRYAHFYGHENVSAQMTVELLRKAGYDDLYIYEVAQVVQLHMRLLHNQGNADANAKLKALIGKEMYQTLEMFRKADVSGK</sequence>
<dbReference type="Pfam" id="PF13671">
    <property type="entry name" value="AAA_33"/>
    <property type="match status" value="1"/>
</dbReference>
<dbReference type="InterPro" id="IPR027417">
    <property type="entry name" value="P-loop_NTPase"/>
</dbReference>
<dbReference type="PANTHER" id="PTHR47545">
    <property type="entry name" value="MULTIFUNCTIONAL CCA PROTEIN"/>
    <property type="match status" value="1"/>
</dbReference>
<reference evidence="3 4" key="1">
    <citation type="submission" date="2022-11" db="EMBL/GenBank/DDBJ databases">
        <title>Study of microbial diversity in lake waters.</title>
        <authorList>
            <person name="Zhang J."/>
        </authorList>
    </citation>
    <scope>NUCLEOTIDE SEQUENCE [LARGE SCALE GENOMIC DNA]</scope>
    <source>
        <strain evidence="3 4">DT12</strain>
    </source>
</reference>
<dbReference type="Gene3D" id="1.10.3090.10">
    <property type="entry name" value="cca-adding enzyme, domain 2"/>
    <property type="match status" value="1"/>
</dbReference>
<dbReference type="SUPFAM" id="SSF52540">
    <property type="entry name" value="P-loop containing nucleoside triphosphate hydrolases"/>
    <property type="match status" value="1"/>
</dbReference>
<dbReference type="SUPFAM" id="SSF109604">
    <property type="entry name" value="HD-domain/PDEase-like"/>
    <property type="match status" value="1"/>
</dbReference>
<accession>A0ABT3X1Z2</accession>
<protein>
    <submittedName>
        <fullName evidence="3">AAA family ATPase</fullName>
    </submittedName>
</protein>
<evidence type="ECO:0000259" key="2">
    <source>
        <dbReference type="Pfam" id="PF01966"/>
    </source>
</evidence>
<dbReference type="InterPro" id="IPR006675">
    <property type="entry name" value="HDIG_dom"/>
</dbReference>
<dbReference type="NCBIfam" id="TIGR00277">
    <property type="entry name" value="HDIG"/>
    <property type="match status" value="1"/>
</dbReference>
<dbReference type="InterPro" id="IPR006674">
    <property type="entry name" value="HD_domain"/>
</dbReference>
<feature type="domain" description="HD" evidence="2">
    <location>
        <begin position="193"/>
        <end position="286"/>
    </location>
</feature>
<dbReference type="InterPro" id="IPR050124">
    <property type="entry name" value="tRNA_CCA-adding_enzyme"/>
</dbReference>
<dbReference type="CDD" id="cd00077">
    <property type="entry name" value="HDc"/>
    <property type="match status" value="1"/>
</dbReference>
<gene>
    <name evidence="3" type="ORF">OS242_13380</name>
</gene>
<dbReference type="Gene3D" id="3.40.50.300">
    <property type="entry name" value="P-loop containing nucleotide triphosphate hydrolases"/>
    <property type="match status" value="1"/>
</dbReference>
<comment type="caution">
    <text evidence="3">The sequence shown here is derived from an EMBL/GenBank/DDBJ whole genome shotgun (WGS) entry which is preliminary data.</text>
</comment>
<evidence type="ECO:0000256" key="1">
    <source>
        <dbReference type="ARBA" id="ARBA00022741"/>
    </source>
</evidence>
<keyword evidence="1" id="KW-0547">Nucleotide-binding</keyword>
<dbReference type="RefSeq" id="WP_267152179.1">
    <property type="nucleotide sequence ID" value="NZ_JAPMLT010000007.1"/>
</dbReference>
<dbReference type="Pfam" id="PF01966">
    <property type="entry name" value="HD"/>
    <property type="match status" value="1"/>
</dbReference>
<dbReference type="EMBL" id="JAPMLT010000007">
    <property type="protein sequence ID" value="MCX7570935.1"/>
    <property type="molecule type" value="Genomic_DNA"/>
</dbReference>
<dbReference type="Proteomes" id="UP001208017">
    <property type="component" value="Unassembled WGS sequence"/>
</dbReference>
<evidence type="ECO:0000313" key="4">
    <source>
        <dbReference type="Proteomes" id="UP001208017"/>
    </source>
</evidence>
<name>A0ABT3X1Z2_9BACL</name>
<dbReference type="InterPro" id="IPR003607">
    <property type="entry name" value="HD/PDEase_dom"/>
</dbReference>